<feature type="compositionally biased region" description="Low complexity" evidence="1">
    <location>
        <begin position="556"/>
        <end position="589"/>
    </location>
</feature>
<feature type="region of interest" description="Disordered" evidence="1">
    <location>
        <begin position="486"/>
        <end position="783"/>
    </location>
</feature>
<dbReference type="VEuPathDB" id="TriTrypDB:TvY486_0706810"/>
<accession>G0TZG9</accession>
<evidence type="ECO:0000256" key="1">
    <source>
        <dbReference type="SAM" id="MobiDB-lite"/>
    </source>
</evidence>
<protein>
    <submittedName>
        <fullName evidence="2">Uncharacterized protein</fullName>
    </submittedName>
</protein>
<feature type="compositionally biased region" description="Low complexity" evidence="1">
    <location>
        <begin position="761"/>
        <end position="770"/>
    </location>
</feature>
<feature type="compositionally biased region" description="Basic residues" evidence="1">
    <location>
        <begin position="870"/>
        <end position="886"/>
    </location>
</feature>
<feature type="compositionally biased region" description="Polar residues" evidence="1">
    <location>
        <begin position="1239"/>
        <end position="1249"/>
    </location>
</feature>
<feature type="compositionally biased region" description="Basic and acidic residues" evidence="1">
    <location>
        <begin position="620"/>
        <end position="629"/>
    </location>
</feature>
<gene>
    <name evidence="2" type="ORF">TVY486_0706810</name>
</gene>
<feature type="compositionally biased region" description="Basic and acidic residues" evidence="1">
    <location>
        <begin position="1160"/>
        <end position="1172"/>
    </location>
</feature>
<feature type="compositionally biased region" description="Low complexity" evidence="1">
    <location>
        <begin position="181"/>
        <end position="193"/>
    </location>
</feature>
<proteinExistence type="predicted"/>
<feature type="compositionally biased region" description="Polar residues" evidence="1">
    <location>
        <begin position="609"/>
        <end position="619"/>
    </location>
</feature>
<feature type="compositionally biased region" description="Basic and acidic residues" evidence="1">
    <location>
        <begin position="1379"/>
        <end position="1390"/>
    </location>
</feature>
<feature type="compositionally biased region" description="Low complexity" evidence="1">
    <location>
        <begin position="597"/>
        <end position="608"/>
    </location>
</feature>
<feature type="compositionally biased region" description="Polar residues" evidence="1">
    <location>
        <begin position="123"/>
        <end position="132"/>
    </location>
</feature>
<feature type="compositionally biased region" description="Polar residues" evidence="1">
    <location>
        <begin position="686"/>
        <end position="701"/>
    </location>
</feature>
<feature type="region of interest" description="Disordered" evidence="1">
    <location>
        <begin position="994"/>
        <end position="1017"/>
    </location>
</feature>
<feature type="compositionally biased region" description="Polar residues" evidence="1">
    <location>
        <begin position="644"/>
        <end position="653"/>
    </location>
</feature>
<feature type="compositionally biased region" description="Basic and acidic residues" evidence="1">
    <location>
        <begin position="658"/>
        <end position="672"/>
    </location>
</feature>
<sequence length="1390" mass="150614">MEQPRHHHFQRQVLVPGHMVQSMKMPIPVPFQHLQGGNAIPPSMVHPGMYGGVGMFPGAHPNLMAGRGGMGGSGAPAHAPGTTLVGKGGVPIPQQQKVPPGWMAMNGRLVPAAGMQLPGQLASGASQVQSPRTAHALGAQGARESVAAVNHSRNVGSPTPNPRLETPSSGRVGREPGNLVPGQAASGQQQAPQPAQPSPRLTNDRQQRSGGLWESMKKGVKGLFSASDSRAQGDQNAVARMEDYQSATLSERNRQNNLPAQGGSGLEGSSGDPSLRSGALGQPGGQQSARRRHHSRSRRPKPASQETTSPQQSAVTNAVDGPRSAERLAGTTHVPVTAAHQEKKHEVVPHVEISRRPTASVPDDKHSSETTTTTAKPIAHGSAKSVPKQQTEVRKWKTKFSAFTIEDSDDEEVGVSEGDGGIERRETLEQCKKETDDNVADQSESAPKLSSPCPRLACGDNFTSSPAQPQLQYVNTDVVREEQLTSVEATKPATPPTMPQAAPETTKSAVPTPTPTAVAKSAVPTPTPTAVAKSAVPTPAPTAVAKSAAPPPTPTPTAVAKSAVPTPTPTAVAKSAVPTPAPTAVAKSAAPPPTPTPTAVAKSAAPTPRQQQRSEVATKSSKESPKVLDKSTPLRKREQRVVKTVSTAKNSSGGARASCDKKRSSGVDEAVRELNSGSDHAYNITKEVTCSKRSPGKTSSSPKREAPLSPSQHCVGEPVGEAGGKELAKEAGTSGTHRSGRSGRLDEPGSEVSFRRRRSESGASSDASSSTQVWEDDRRRQYRGKYPIQDAFKKFVATLQKRLQRRVNCAGIGEADNSVSVGHQSGKSSTPHRTKHTSSRDATPHFSPFRSTDIYELYNELKREQEQYQKRRSARSRRPARAHSAHRSSESHRKGIKLVGRNSTTPPWRHNSLYSCTIPPPPPVNVPLGHISCGERSGGRVVADSRTLVSRPCSDEPSCHTEHGRRRCLYSPSPTLTDWEGASLTRPDKGTMIEGGRQNYASNKDRHERLPSSRCDRRRSERTYENFETFSEDDCREMYRSTGSQTTTLSVSDISTCSCDGERRRIPLQRRAVSRGFSSTGSQQLETLHRRANHRVKADASHTSSLRCSHRNSTQGCSPRHCQYPPNRCRTSEDEYSKNGTRKNYKLTTEWIDNTISPADDRTASRKKEIKGETYGASSITSDSRRQGRYEQMLISSPRRCDAYDSQRKTVANHKDANFSVSGRPRGGSVPAHRYAEDTNANESSSSMQGARPTPSCHSRRSSLVPEAKKSERPSLWAITSGRPRFVASPVVRRKKYRCSVPKEADKSGRKSQTPFFIVEEVRLDEQRRPYVLTKEVPCGAAALEAQRASVERLSKPRHQPERCHSKESGKCHNIYKNMQEKNTQEKNTQ</sequence>
<feature type="compositionally biased region" description="Basic and acidic residues" evidence="1">
    <location>
        <begin position="340"/>
        <end position="355"/>
    </location>
</feature>
<feature type="compositionally biased region" description="Basic and acidic residues" evidence="1">
    <location>
        <begin position="1350"/>
        <end position="1371"/>
    </location>
</feature>
<dbReference type="EMBL" id="HE573023">
    <property type="protein sequence ID" value="CCC49372.1"/>
    <property type="molecule type" value="Genomic_DNA"/>
</dbReference>
<feature type="region of interest" description="Disordered" evidence="1">
    <location>
        <begin position="408"/>
        <end position="453"/>
    </location>
</feature>
<feature type="compositionally biased region" description="Polar residues" evidence="1">
    <location>
        <begin position="226"/>
        <end position="235"/>
    </location>
</feature>
<feature type="region of interest" description="Disordered" evidence="1">
    <location>
        <begin position="70"/>
        <end position="89"/>
    </location>
</feature>
<organism evidence="2">
    <name type="scientific">Trypanosoma vivax (strain Y486)</name>
    <dbReference type="NCBI Taxonomy" id="1055687"/>
    <lineage>
        <taxon>Eukaryota</taxon>
        <taxon>Discoba</taxon>
        <taxon>Euglenozoa</taxon>
        <taxon>Kinetoplastea</taxon>
        <taxon>Metakinetoplastina</taxon>
        <taxon>Trypanosomatida</taxon>
        <taxon>Trypanosomatidae</taxon>
        <taxon>Trypanosoma</taxon>
        <taxon>Duttonella</taxon>
    </lineage>
</organism>
<feature type="region of interest" description="Disordered" evidence="1">
    <location>
        <begin position="1348"/>
        <end position="1390"/>
    </location>
</feature>
<evidence type="ECO:0000313" key="2">
    <source>
        <dbReference type="EMBL" id="CCC49372.1"/>
    </source>
</evidence>
<feature type="region of interest" description="Disordered" evidence="1">
    <location>
        <begin position="121"/>
        <end position="210"/>
    </location>
</feature>
<feature type="compositionally biased region" description="Basic and acidic residues" evidence="1">
    <location>
        <begin position="421"/>
        <end position="436"/>
    </location>
</feature>
<feature type="compositionally biased region" description="Low complexity" evidence="1">
    <location>
        <begin position="499"/>
        <end position="548"/>
    </location>
</feature>
<feature type="region of interest" description="Disordered" evidence="1">
    <location>
        <begin position="816"/>
        <end position="848"/>
    </location>
</feature>
<feature type="compositionally biased region" description="Basic and acidic residues" evidence="1">
    <location>
        <begin position="1003"/>
        <end position="1017"/>
    </location>
</feature>
<feature type="region of interest" description="Disordered" evidence="1">
    <location>
        <begin position="865"/>
        <end position="904"/>
    </location>
</feature>
<feature type="compositionally biased region" description="Polar residues" evidence="1">
    <location>
        <begin position="304"/>
        <end position="316"/>
    </location>
</feature>
<feature type="region of interest" description="Disordered" evidence="1">
    <location>
        <begin position="1160"/>
        <end position="1187"/>
    </location>
</feature>
<feature type="compositionally biased region" description="Polar residues" evidence="1">
    <location>
        <begin position="245"/>
        <end position="259"/>
    </location>
</feature>
<name>G0TZG9_TRYVY</name>
<feature type="region of interest" description="Disordered" evidence="1">
    <location>
        <begin position="1212"/>
        <end position="1273"/>
    </location>
</feature>
<feature type="compositionally biased region" description="Basic residues" evidence="1">
    <location>
        <begin position="289"/>
        <end position="301"/>
    </location>
</feature>
<feature type="compositionally biased region" description="Polar residues" evidence="1">
    <location>
        <begin position="817"/>
        <end position="829"/>
    </location>
</feature>
<reference evidence="2" key="1">
    <citation type="journal article" date="2012" name="Proc. Natl. Acad. Sci. U.S.A.">
        <title>Antigenic diversity is generated by distinct evolutionary mechanisms in African trypanosome species.</title>
        <authorList>
            <person name="Jackson A.P."/>
            <person name="Berry A."/>
            <person name="Aslett M."/>
            <person name="Allison H.C."/>
            <person name="Burton P."/>
            <person name="Vavrova-Anderson J."/>
            <person name="Brown R."/>
            <person name="Browne H."/>
            <person name="Corton N."/>
            <person name="Hauser H."/>
            <person name="Gamble J."/>
            <person name="Gilderthorp R."/>
            <person name="Marcello L."/>
            <person name="McQuillan J."/>
            <person name="Otto T.D."/>
            <person name="Quail M.A."/>
            <person name="Sanders M.J."/>
            <person name="van Tonder A."/>
            <person name="Ginger M.L."/>
            <person name="Field M.C."/>
            <person name="Barry J.D."/>
            <person name="Hertz-Fowler C."/>
            <person name="Berriman M."/>
        </authorList>
    </citation>
    <scope>NUCLEOTIDE SEQUENCE</scope>
    <source>
        <strain evidence="2">Y486</strain>
    </source>
</reference>
<feature type="region of interest" description="Disordered" evidence="1">
    <location>
        <begin position="224"/>
        <end position="394"/>
    </location>
</feature>